<keyword evidence="4 9" id="KW-0418">Kinase</keyword>
<dbReference type="EC" id="2.7.11.1" evidence="9"/>
<evidence type="ECO:0000256" key="4">
    <source>
        <dbReference type="ARBA" id="ARBA00022777"/>
    </source>
</evidence>
<name>A0A1E3GT58_9GAMM</name>
<evidence type="ECO:0000313" key="9">
    <source>
        <dbReference type="EMBL" id="ODN67217.1"/>
    </source>
</evidence>
<dbReference type="PROSITE" id="PS51746">
    <property type="entry name" value="PPM_2"/>
    <property type="match status" value="1"/>
</dbReference>
<dbReference type="SUPFAM" id="SSF56112">
    <property type="entry name" value="Protein kinase-like (PK-like)"/>
    <property type="match status" value="1"/>
</dbReference>
<evidence type="ECO:0000313" key="10">
    <source>
        <dbReference type="Proteomes" id="UP000094379"/>
    </source>
</evidence>
<dbReference type="PROSITE" id="PS00108">
    <property type="entry name" value="PROTEIN_KINASE_ST"/>
    <property type="match status" value="1"/>
</dbReference>
<keyword evidence="3" id="KW-0547">Nucleotide-binding</keyword>
<evidence type="ECO:0000256" key="1">
    <source>
        <dbReference type="ARBA" id="ARBA00022527"/>
    </source>
</evidence>
<protein>
    <submittedName>
        <fullName evidence="9">Serine/threonine-protein kinase StkP</fullName>
        <ecNumber evidence="9">2.7.11.1</ecNumber>
    </submittedName>
</protein>
<evidence type="ECO:0000256" key="6">
    <source>
        <dbReference type="SAM" id="Phobius"/>
    </source>
</evidence>
<dbReference type="Pfam" id="PF13672">
    <property type="entry name" value="PP2C_2"/>
    <property type="match status" value="1"/>
</dbReference>
<dbReference type="AlphaFoldDB" id="A0A1E3GT58"/>
<keyword evidence="1" id="KW-0723">Serine/threonine-protein kinase</keyword>
<dbReference type="GO" id="GO:0005524">
    <property type="term" value="F:ATP binding"/>
    <property type="evidence" value="ECO:0007669"/>
    <property type="project" value="UniProtKB-KW"/>
</dbReference>
<keyword evidence="10" id="KW-1185">Reference proteome</keyword>
<dbReference type="PATRIC" id="fig|291169.3.peg.1125"/>
<evidence type="ECO:0000256" key="5">
    <source>
        <dbReference type="ARBA" id="ARBA00022840"/>
    </source>
</evidence>
<dbReference type="CDD" id="cd00143">
    <property type="entry name" value="PP2Cc"/>
    <property type="match status" value="1"/>
</dbReference>
<keyword evidence="5" id="KW-0067">ATP-binding</keyword>
<feature type="domain" description="PPM-type phosphatase" evidence="8">
    <location>
        <begin position="5"/>
        <end position="233"/>
    </location>
</feature>
<dbReference type="GO" id="GO:0004674">
    <property type="term" value="F:protein serine/threonine kinase activity"/>
    <property type="evidence" value="ECO:0007669"/>
    <property type="project" value="UniProtKB-KW"/>
</dbReference>
<dbReference type="InterPro" id="IPR011009">
    <property type="entry name" value="Kinase-like_dom_sf"/>
</dbReference>
<evidence type="ECO:0000259" key="8">
    <source>
        <dbReference type="PROSITE" id="PS51746"/>
    </source>
</evidence>
<dbReference type="InterPro" id="IPR036457">
    <property type="entry name" value="PPM-type-like_dom_sf"/>
</dbReference>
<keyword evidence="6" id="KW-0472">Membrane</keyword>
<dbReference type="SMART" id="SM00331">
    <property type="entry name" value="PP2C_SIG"/>
    <property type="match status" value="1"/>
</dbReference>
<proteinExistence type="predicted"/>
<dbReference type="InterPro" id="IPR008271">
    <property type="entry name" value="Ser/Thr_kinase_AS"/>
</dbReference>
<feature type="domain" description="Protein kinase" evidence="7">
    <location>
        <begin position="266"/>
        <end position="533"/>
    </location>
</feature>
<dbReference type="InterPro" id="IPR001932">
    <property type="entry name" value="PPM-type_phosphatase-like_dom"/>
</dbReference>
<keyword evidence="6" id="KW-0812">Transmembrane</keyword>
<keyword evidence="2 9" id="KW-0808">Transferase</keyword>
<feature type="transmembrane region" description="Helical" evidence="6">
    <location>
        <begin position="549"/>
        <end position="569"/>
    </location>
</feature>
<dbReference type="Proteomes" id="UP000094379">
    <property type="component" value="Unassembled WGS sequence"/>
</dbReference>
<dbReference type="PROSITE" id="PS50011">
    <property type="entry name" value="PROTEIN_KINASE_DOM"/>
    <property type="match status" value="1"/>
</dbReference>
<dbReference type="SMART" id="SM00332">
    <property type="entry name" value="PP2Cc"/>
    <property type="match status" value="1"/>
</dbReference>
<evidence type="ECO:0000256" key="3">
    <source>
        <dbReference type="ARBA" id="ARBA00022741"/>
    </source>
</evidence>
<evidence type="ECO:0000259" key="7">
    <source>
        <dbReference type="PROSITE" id="PS50011"/>
    </source>
</evidence>
<dbReference type="Pfam" id="PF00069">
    <property type="entry name" value="Pkinase"/>
    <property type="match status" value="1"/>
</dbReference>
<reference evidence="9 10" key="1">
    <citation type="submission" date="2016-07" db="EMBL/GenBank/DDBJ databases">
        <title>Draft Genome Sequence of Methylophaga muralis Bur 1.</title>
        <authorList>
            <person name="Vasilenko O.V."/>
            <person name="Doronina N.V."/>
            <person name="Shmareva M.N."/>
            <person name="Tarlachkov S.V."/>
            <person name="Mustakhimov I."/>
            <person name="Trotsenko Y.A."/>
        </authorList>
    </citation>
    <scope>NUCLEOTIDE SEQUENCE [LARGE SCALE GENOMIC DNA]</scope>
    <source>
        <strain evidence="9 10">Bur 1</strain>
    </source>
</reference>
<organism evidence="9 10">
    <name type="scientific">Methylophaga muralis</name>
    <dbReference type="NCBI Taxonomy" id="291169"/>
    <lineage>
        <taxon>Bacteria</taxon>
        <taxon>Pseudomonadati</taxon>
        <taxon>Pseudomonadota</taxon>
        <taxon>Gammaproteobacteria</taxon>
        <taxon>Thiotrichales</taxon>
        <taxon>Piscirickettsiaceae</taxon>
        <taxon>Methylophaga</taxon>
    </lineage>
</organism>
<evidence type="ECO:0000256" key="2">
    <source>
        <dbReference type="ARBA" id="ARBA00022679"/>
    </source>
</evidence>
<gene>
    <name evidence="9" type="primary">stkP</name>
    <name evidence="9" type="ORF">A9E74_01121</name>
</gene>
<dbReference type="CDD" id="cd14014">
    <property type="entry name" value="STKc_PknB_like"/>
    <property type="match status" value="1"/>
</dbReference>
<dbReference type="STRING" id="291169.A9E74_01121"/>
<dbReference type="Gene3D" id="1.10.510.10">
    <property type="entry name" value="Transferase(Phosphotransferase) domain 1"/>
    <property type="match status" value="1"/>
</dbReference>
<dbReference type="Gene3D" id="3.30.200.20">
    <property type="entry name" value="Phosphorylase Kinase, domain 1"/>
    <property type="match status" value="1"/>
</dbReference>
<dbReference type="Gene3D" id="3.60.40.10">
    <property type="entry name" value="PPM-type phosphatase domain"/>
    <property type="match status" value="1"/>
</dbReference>
<keyword evidence="6" id="KW-1133">Transmembrane helix</keyword>
<dbReference type="EMBL" id="MCRI01000008">
    <property type="protein sequence ID" value="ODN67217.1"/>
    <property type="molecule type" value="Genomic_DNA"/>
</dbReference>
<dbReference type="RefSeq" id="WP_084002951.1">
    <property type="nucleotide sequence ID" value="NZ_MCRI01000008.1"/>
</dbReference>
<accession>A0A1E3GT58</accession>
<dbReference type="SMART" id="SM00220">
    <property type="entry name" value="S_TKc"/>
    <property type="match status" value="1"/>
</dbReference>
<dbReference type="PANTHER" id="PTHR24351">
    <property type="entry name" value="RIBOSOMAL PROTEIN S6 KINASE"/>
    <property type="match status" value="1"/>
</dbReference>
<dbReference type="SUPFAM" id="SSF81606">
    <property type="entry name" value="PP2C-like"/>
    <property type="match status" value="1"/>
</dbReference>
<dbReference type="InterPro" id="IPR000719">
    <property type="entry name" value="Prot_kinase_dom"/>
</dbReference>
<sequence>MLKVRCGQYSHAGVKAENQDAIGFYAPENSLLLESKGAICAIADGISSSEQAREASHAAIKGFTADYFSTPDTWSVKQSGGKVLTAINVWLCGQSHQFREMSRGFATTFSAVIIKSVTAHLFHVGDARIYLFRNNSLEQLTQDHRIKLDEGKEYLGRALGVDYALEIDYKNLSVERGDVFILMTDGVYEFVADSVIKQQLTQQQDLEQSAKALCELALQNGSHDNVSCQLFSIDELAEPKVDEVYARLTALPFPPELYEGVILDGYRVLRELHASSTSQLYLAIDTETKQKVVLKTPSVNFEDDPAYLERFQLEEWIGRRIDNAHVVRIVEQQRPRRFLYYVMEYVAGKTLQQKLDDEGPLSLNEVRQIVPQLISGLRAFHRLDMLHQDLKPGNIMLSDEGVVKIIDFGSTRIAGIADVVSPIERKTLLGTREYTAPEYLLGEQAGVQADQFALGSIIYNLLSGQLPYGKHFEKAINRQHLSRLNYQSLTQLQADIPVWVDKAIQKSVQLNPQRRYEVLSELQTDLTKPNPAFLQDEYVPLIERHPLRFWQTLTILSVLFNLILLYLLVG</sequence>
<comment type="caution">
    <text evidence="9">The sequence shown here is derived from an EMBL/GenBank/DDBJ whole genome shotgun (WGS) entry which is preliminary data.</text>
</comment>